<sequence length="283" mass="30879">MTINVMACIDGSRYASAVADAATWASLRLDAPLNLLHVPNKLAPPVSPDLSGSIGFGSQEQLLTHLSELDAKQNKLSAERGQQLLEAAQSRVLRNGVLATLLQRHGELIETLVEFEPSTRLLVLGRHGANSAIDAPHLGRHVEQVTRTLRCPMLLTKDYFKAPKKVLLAFDGSASTRHAVTVLANSRLLVGLELHLVLVGENNDAHREQLNWASTLLESADISTSSHILSGHVEQTLAHYQEQQQIDLMVMGAYGHSRIRQLILGSTTAAMIRNAKVPLLILR</sequence>
<dbReference type="InterPro" id="IPR006016">
    <property type="entry name" value="UspA"/>
</dbReference>
<keyword evidence="4" id="KW-1185">Reference proteome</keyword>
<feature type="domain" description="UspA" evidence="2">
    <location>
        <begin position="201"/>
        <end position="283"/>
    </location>
</feature>
<dbReference type="RefSeq" id="WP_379559626.1">
    <property type="nucleotide sequence ID" value="NZ_JBHTJS010000063.1"/>
</dbReference>
<evidence type="ECO:0000313" key="4">
    <source>
        <dbReference type="Proteomes" id="UP001597048"/>
    </source>
</evidence>
<evidence type="ECO:0000313" key="3">
    <source>
        <dbReference type="EMBL" id="MFD1009600.1"/>
    </source>
</evidence>
<dbReference type="Pfam" id="PF00582">
    <property type="entry name" value="Usp"/>
    <property type="match status" value="2"/>
</dbReference>
<comment type="similarity">
    <text evidence="1">Belongs to the universal stress protein A family.</text>
</comment>
<evidence type="ECO:0000259" key="2">
    <source>
        <dbReference type="Pfam" id="PF00582"/>
    </source>
</evidence>
<protein>
    <submittedName>
        <fullName evidence="3">Universal stress protein</fullName>
    </submittedName>
</protein>
<dbReference type="Gene3D" id="3.40.50.12370">
    <property type="match status" value="1"/>
</dbReference>
<reference evidence="4" key="1">
    <citation type="journal article" date="2019" name="Int. J. Syst. Evol. Microbiol.">
        <title>The Global Catalogue of Microorganisms (GCM) 10K type strain sequencing project: providing services to taxonomists for standard genome sequencing and annotation.</title>
        <authorList>
            <consortium name="The Broad Institute Genomics Platform"/>
            <consortium name="The Broad Institute Genome Sequencing Center for Infectious Disease"/>
            <person name="Wu L."/>
            <person name="Ma J."/>
        </authorList>
    </citation>
    <scope>NUCLEOTIDE SEQUENCE [LARGE SCALE GENOMIC DNA]</scope>
    <source>
        <strain evidence="4">CCUG 60525</strain>
    </source>
</reference>
<dbReference type="PRINTS" id="PR01438">
    <property type="entry name" value="UNVRSLSTRESS"/>
</dbReference>
<organism evidence="3 4">
    <name type="scientific">Oceanisphaera ostreae</name>
    <dbReference type="NCBI Taxonomy" id="914151"/>
    <lineage>
        <taxon>Bacteria</taxon>
        <taxon>Pseudomonadati</taxon>
        <taxon>Pseudomonadota</taxon>
        <taxon>Gammaproteobacteria</taxon>
        <taxon>Aeromonadales</taxon>
        <taxon>Aeromonadaceae</taxon>
        <taxon>Oceanisphaera</taxon>
    </lineage>
</organism>
<feature type="domain" description="UspA" evidence="2">
    <location>
        <begin position="4"/>
        <end position="157"/>
    </location>
</feature>
<proteinExistence type="inferred from homology"/>
<evidence type="ECO:0000256" key="1">
    <source>
        <dbReference type="ARBA" id="ARBA00008791"/>
    </source>
</evidence>
<comment type="caution">
    <text evidence="3">The sequence shown here is derived from an EMBL/GenBank/DDBJ whole genome shotgun (WGS) entry which is preliminary data.</text>
</comment>
<dbReference type="InterPro" id="IPR006015">
    <property type="entry name" value="Universal_stress_UspA"/>
</dbReference>
<dbReference type="CDD" id="cd00293">
    <property type="entry name" value="USP-like"/>
    <property type="match status" value="2"/>
</dbReference>
<name>A0ABW3KL60_9GAMM</name>
<dbReference type="EMBL" id="JBHTJS010000063">
    <property type="protein sequence ID" value="MFD1009600.1"/>
    <property type="molecule type" value="Genomic_DNA"/>
</dbReference>
<accession>A0ABW3KL60</accession>
<dbReference type="Proteomes" id="UP001597048">
    <property type="component" value="Unassembled WGS sequence"/>
</dbReference>
<dbReference type="SUPFAM" id="SSF52402">
    <property type="entry name" value="Adenine nucleotide alpha hydrolases-like"/>
    <property type="match status" value="2"/>
</dbReference>
<dbReference type="PANTHER" id="PTHR46268">
    <property type="entry name" value="STRESS RESPONSE PROTEIN NHAX"/>
    <property type="match status" value="1"/>
</dbReference>
<gene>
    <name evidence="3" type="ORF">ACFQ1C_15745</name>
</gene>
<dbReference type="PANTHER" id="PTHR46268:SF15">
    <property type="entry name" value="UNIVERSAL STRESS PROTEIN HP_0031"/>
    <property type="match status" value="1"/>
</dbReference>